<proteinExistence type="predicted"/>
<dbReference type="SUPFAM" id="SSF50978">
    <property type="entry name" value="WD40 repeat-like"/>
    <property type="match status" value="1"/>
</dbReference>
<evidence type="ECO:0000256" key="3">
    <source>
        <dbReference type="PROSITE-ProRule" id="PRU00221"/>
    </source>
</evidence>
<reference evidence="6 7" key="1">
    <citation type="submission" date="2019-10" db="EMBL/GenBank/DDBJ databases">
        <title>Dictyobacter vulcani sp. nov., within the class Ktedonobacteria, isolated from soil of volcanic Mt. Zao.</title>
        <authorList>
            <person name="Zheng Y."/>
            <person name="Wang C.M."/>
            <person name="Sakai Y."/>
            <person name="Abe K."/>
            <person name="Yokota A."/>
            <person name="Yabe S."/>
        </authorList>
    </citation>
    <scope>NUCLEOTIDE SEQUENCE [LARGE SCALE GENOMIC DNA]</scope>
    <source>
        <strain evidence="6 7">W12</strain>
    </source>
</reference>
<feature type="repeat" description="WD" evidence="3">
    <location>
        <begin position="158"/>
        <end position="198"/>
    </location>
</feature>
<evidence type="ECO:0000313" key="6">
    <source>
        <dbReference type="EMBL" id="GER86735.1"/>
    </source>
</evidence>
<dbReference type="PANTHER" id="PTHR19879">
    <property type="entry name" value="TRANSCRIPTION INITIATION FACTOR TFIID"/>
    <property type="match status" value="1"/>
</dbReference>
<keyword evidence="4" id="KW-0472">Membrane</keyword>
<dbReference type="PANTHER" id="PTHR19879:SF9">
    <property type="entry name" value="TRANSCRIPTION INITIATION FACTOR TFIID SUBUNIT 5"/>
    <property type="match status" value="1"/>
</dbReference>
<evidence type="ECO:0000313" key="7">
    <source>
        <dbReference type="Proteomes" id="UP000326912"/>
    </source>
</evidence>
<evidence type="ECO:0000259" key="5">
    <source>
        <dbReference type="Pfam" id="PF12894"/>
    </source>
</evidence>
<evidence type="ECO:0000256" key="4">
    <source>
        <dbReference type="SAM" id="Phobius"/>
    </source>
</evidence>
<dbReference type="CDD" id="cd00200">
    <property type="entry name" value="WD40"/>
    <property type="match status" value="1"/>
</dbReference>
<keyword evidence="4" id="KW-0812">Transmembrane</keyword>
<organism evidence="6 7">
    <name type="scientific">Dictyobacter vulcani</name>
    <dbReference type="NCBI Taxonomy" id="2607529"/>
    <lineage>
        <taxon>Bacteria</taxon>
        <taxon>Bacillati</taxon>
        <taxon>Chloroflexota</taxon>
        <taxon>Ktedonobacteria</taxon>
        <taxon>Ktedonobacterales</taxon>
        <taxon>Dictyobacteraceae</taxon>
        <taxon>Dictyobacter</taxon>
    </lineage>
</organism>
<dbReference type="PRINTS" id="PR00319">
    <property type="entry name" value="GPROTEINB"/>
</dbReference>
<feature type="repeat" description="WD" evidence="3">
    <location>
        <begin position="243"/>
        <end position="284"/>
    </location>
</feature>
<keyword evidence="1 3" id="KW-0853">WD repeat</keyword>
<comment type="caution">
    <text evidence="6">The sequence shown here is derived from an EMBL/GenBank/DDBJ whole genome shotgun (WGS) entry which is preliminary data.</text>
</comment>
<feature type="transmembrane region" description="Helical" evidence="4">
    <location>
        <begin position="57"/>
        <end position="78"/>
    </location>
</feature>
<feature type="repeat" description="WD" evidence="3">
    <location>
        <begin position="286"/>
        <end position="318"/>
    </location>
</feature>
<keyword evidence="7" id="KW-1185">Reference proteome</keyword>
<dbReference type="AlphaFoldDB" id="A0A5J4KGT0"/>
<dbReference type="PROSITE" id="PS50082">
    <property type="entry name" value="WD_REPEATS_2"/>
    <property type="match status" value="4"/>
</dbReference>
<dbReference type="InterPro" id="IPR001680">
    <property type="entry name" value="WD40_rpt"/>
</dbReference>
<protein>
    <recommendedName>
        <fullName evidence="5">Anaphase-promoting complex subunit 4-like WD40 domain-containing protein</fullName>
    </recommendedName>
</protein>
<dbReference type="Gene3D" id="2.130.10.10">
    <property type="entry name" value="YVTN repeat-like/Quinoprotein amine dehydrogenase"/>
    <property type="match status" value="3"/>
</dbReference>
<dbReference type="InterPro" id="IPR036322">
    <property type="entry name" value="WD40_repeat_dom_sf"/>
</dbReference>
<sequence>MAPDAVPLQARALADPTLHTSDTLSDQTQFPALSQEAVPEPVDVSGSQQRKGVSRRAFLLTLGTICGVSGAGVGYAAYHNWFQPVAPKTMAPVVTPAKMPTQKNGQHAMPTFKARLTFTKHQQAVRSIAWSPIGNMLASGADDKQVFLWDMQGNIQRTITHPAGVHTLAWSPDSTRLATGANNQVAFWDSATGKLLTRSTRRHVQMVTGLAWATQNKMQLVSVGADKRAVIWDPQQFRAVLTYQGHTNPIDAVSWSTDGQTVATSSQGGAVRIWNAVTGKDTHGYYLDAQTAMRTLAFAPNGSTLAVGGDDGIMRIWQALTCTKQAGVVCQDVPQRLQLAKVPLRALAWSPDGHFLAVGIQDGTFIVLQVTQGMKQVFSQKLNGNVHSITWSPTSKQVATATGNQVIVWDVIA</sequence>
<keyword evidence="4" id="KW-1133">Transmembrane helix</keyword>
<gene>
    <name evidence="6" type="ORF">KDW_08970</name>
</gene>
<dbReference type="InterPro" id="IPR015943">
    <property type="entry name" value="WD40/YVTN_repeat-like_dom_sf"/>
</dbReference>
<dbReference type="PROSITE" id="PS50294">
    <property type="entry name" value="WD_REPEATS_REGION"/>
    <property type="match status" value="3"/>
</dbReference>
<feature type="repeat" description="WD" evidence="3">
    <location>
        <begin position="118"/>
        <end position="152"/>
    </location>
</feature>
<evidence type="ECO:0000256" key="2">
    <source>
        <dbReference type="ARBA" id="ARBA00022737"/>
    </source>
</evidence>
<name>A0A5J4KGT0_9CHLR</name>
<dbReference type="InterPro" id="IPR019775">
    <property type="entry name" value="WD40_repeat_CS"/>
</dbReference>
<dbReference type="InterPro" id="IPR024977">
    <property type="entry name" value="Apc4-like_WD40_dom"/>
</dbReference>
<keyword evidence="2" id="KW-0677">Repeat</keyword>
<dbReference type="Pfam" id="PF00400">
    <property type="entry name" value="WD40"/>
    <property type="match status" value="5"/>
</dbReference>
<dbReference type="PROSITE" id="PS00678">
    <property type="entry name" value="WD_REPEATS_1"/>
    <property type="match status" value="1"/>
</dbReference>
<accession>A0A5J4KGT0</accession>
<dbReference type="InterPro" id="IPR001632">
    <property type="entry name" value="WD40_G-protein_beta-like"/>
</dbReference>
<dbReference type="Proteomes" id="UP000326912">
    <property type="component" value="Unassembled WGS sequence"/>
</dbReference>
<dbReference type="RefSeq" id="WP_151754821.1">
    <property type="nucleotide sequence ID" value="NZ_BKZW01000001.1"/>
</dbReference>
<dbReference type="SMART" id="SM00320">
    <property type="entry name" value="WD40"/>
    <property type="match status" value="7"/>
</dbReference>
<feature type="domain" description="Anaphase-promoting complex subunit 4-like WD40" evidence="5">
    <location>
        <begin position="343"/>
        <end position="392"/>
    </location>
</feature>
<dbReference type="EMBL" id="BKZW01000001">
    <property type="protein sequence ID" value="GER86735.1"/>
    <property type="molecule type" value="Genomic_DNA"/>
</dbReference>
<dbReference type="Pfam" id="PF12894">
    <property type="entry name" value="ANAPC4_WD40"/>
    <property type="match status" value="1"/>
</dbReference>
<evidence type="ECO:0000256" key="1">
    <source>
        <dbReference type="ARBA" id="ARBA00022574"/>
    </source>
</evidence>